<dbReference type="AlphaFoldDB" id="A0A0E9RXF3"/>
<sequence>MIQLTPGKLKRSEQKYKLKFRHLAARKGKTESISTATSTQK</sequence>
<accession>A0A0E9RXF3</accession>
<dbReference type="EMBL" id="GBXM01074698">
    <property type="protein sequence ID" value="JAH33879.1"/>
    <property type="molecule type" value="Transcribed_RNA"/>
</dbReference>
<proteinExistence type="predicted"/>
<name>A0A0E9RXF3_ANGAN</name>
<evidence type="ECO:0000313" key="1">
    <source>
        <dbReference type="EMBL" id="JAH33879.1"/>
    </source>
</evidence>
<reference evidence="1" key="1">
    <citation type="submission" date="2014-11" db="EMBL/GenBank/DDBJ databases">
        <authorList>
            <person name="Amaro Gonzalez C."/>
        </authorList>
    </citation>
    <scope>NUCLEOTIDE SEQUENCE</scope>
</reference>
<protein>
    <submittedName>
        <fullName evidence="1">Uncharacterized protein</fullName>
    </submittedName>
</protein>
<organism evidence="1">
    <name type="scientific">Anguilla anguilla</name>
    <name type="common">European freshwater eel</name>
    <name type="synonym">Muraena anguilla</name>
    <dbReference type="NCBI Taxonomy" id="7936"/>
    <lineage>
        <taxon>Eukaryota</taxon>
        <taxon>Metazoa</taxon>
        <taxon>Chordata</taxon>
        <taxon>Craniata</taxon>
        <taxon>Vertebrata</taxon>
        <taxon>Euteleostomi</taxon>
        <taxon>Actinopterygii</taxon>
        <taxon>Neopterygii</taxon>
        <taxon>Teleostei</taxon>
        <taxon>Anguilliformes</taxon>
        <taxon>Anguillidae</taxon>
        <taxon>Anguilla</taxon>
    </lineage>
</organism>
<reference evidence="1" key="2">
    <citation type="journal article" date="2015" name="Fish Shellfish Immunol.">
        <title>Early steps in the European eel (Anguilla anguilla)-Vibrio vulnificus interaction in the gills: Role of the RtxA13 toxin.</title>
        <authorList>
            <person name="Callol A."/>
            <person name="Pajuelo D."/>
            <person name="Ebbesson L."/>
            <person name="Teles M."/>
            <person name="MacKenzie S."/>
            <person name="Amaro C."/>
        </authorList>
    </citation>
    <scope>NUCLEOTIDE SEQUENCE</scope>
</reference>